<keyword evidence="6" id="KW-0547">Nucleotide-binding</keyword>
<evidence type="ECO:0000256" key="3">
    <source>
        <dbReference type="ARBA" id="ARBA00022448"/>
    </source>
</evidence>
<evidence type="ECO:0000259" key="12">
    <source>
        <dbReference type="PROSITE" id="PS50893"/>
    </source>
</evidence>
<evidence type="ECO:0000259" key="13">
    <source>
        <dbReference type="PROSITE" id="PS50929"/>
    </source>
</evidence>
<dbReference type="InterPro" id="IPR017871">
    <property type="entry name" value="ABC_transporter-like_CS"/>
</dbReference>
<organism evidence="14 15">
    <name type="scientific">Phytophthora fragariae</name>
    <dbReference type="NCBI Taxonomy" id="53985"/>
    <lineage>
        <taxon>Eukaryota</taxon>
        <taxon>Sar</taxon>
        <taxon>Stramenopiles</taxon>
        <taxon>Oomycota</taxon>
        <taxon>Peronosporomycetes</taxon>
        <taxon>Peronosporales</taxon>
        <taxon>Peronosporaceae</taxon>
        <taxon>Phytophthora</taxon>
    </lineage>
</organism>
<accession>A0A6G0RJY1</accession>
<dbReference type="Proteomes" id="UP000486351">
    <property type="component" value="Unassembled WGS sequence"/>
</dbReference>
<feature type="compositionally biased region" description="Basic and acidic residues" evidence="10">
    <location>
        <begin position="651"/>
        <end position="679"/>
    </location>
</feature>
<dbReference type="InterPro" id="IPR027417">
    <property type="entry name" value="P-loop_NTPase"/>
</dbReference>
<dbReference type="InterPro" id="IPR003593">
    <property type="entry name" value="AAA+_ATPase"/>
</dbReference>
<feature type="transmembrane region" description="Helical" evidence="11">
    <location>
        <begin position="745"/>
        <end position="769"/>
    </location>
</feature>
<dbReference type="SUPFAM" id="SSF52540">
    <property type="entry name" value="P-loop containing nucleoside triphosphate hydrolases"/>
    <property type="match status" value="2"/>
</dbReference>
<dbReference type="InterPro" id="IPR036640">
    <property type="entry name" value="ABC1_TM_sf"/>
</dbReference>
<keyword evidence="4 11" id="KW-0812">Transmembrane</keyword>
<dbReference type="GO" id="GO:0016887">
    <property type="term" value="F:ATP hydrolysis activity"/>
    <property type="evidence" value="ECO:0007669"/>
    <property type="project" value="InterPro"/>
</dbReference>
<keyword evidence="5" id="KW-0677">Repeat</keyword>
<dbReference type="Pfam" id="PF00664">
    <property type="entry name" value="ABC_membrane"/>
    <property type="match status" value="2"/>
</dbReference>
<comment type="caution">
    <text evidence="14">The sequence shown here is derived from an EMBL/GenBank/DDBJ whole genome shotgun (WGS) entry which is preliminary data.</text>
</comment>
<dbReference type="GO" id="GO:0005524">
    <property type="term" value="F:ATP binding"/>
    <property type="evidence" value="ECO:0007669"/>
    <property type="project" value="UniProtKB-KW"/>
</dbReference>
<feature type="domain" description="ABC transporter" evidence="12">
    <location>
        <begin position="1022"/>
        <end position="1256"/>
    </location>
</feature>
<dbReference type="CDD" id="cd03244">
    <property type="entry name" value="ABCC_MRP_domain2"/>
    <property type="match status" value="1"/>
</dbReference>
<dbReference type="CDD" id="cd18579">
    <property type="entry name" value="ABC_6TM_ABCC_D1"/>
    <property type="match status" value="1"/>
</dbReference>
<dbReference type="PROSITE" id="PS50929">
    <property type="entry name" value="ABC_TM1F"/>
    <property type="match status" value="2"/>
</dbReference>
<gene>
    <name evidence="14" type="ORF">PF008_g13444</name>
</gene>
<feature type="transmembrane region" description="Helical" evidence="11">
    <location>
        <begin position="812"/>
        <end position="835"/>
    </location>
</feature>
<dbReference type="PANTHER" id="PTHR24223:SF443">
    <property type="entry name" value="MULTIDRUG-RESISTANCE LIKE PROTEIN 1, ISOFORM I"/>
    <property type="match status" value="1"/>
</dbReference>
<evidence type="ECO:0000256" key="6">
    <source>
        <dbReference type="ARBA" id="ARBA00022741"/>
    </source>
</evidence>
<dbReference type="FunFam" id="1.20.1560.10:FF:000362">
    <property type="entry name" value="Uncharacterized protein"/>
    <property type="match status" value="1"/>
</dbReference>
<evidence type="ECO:0000256" key="2">
    <source>
        <dbReference type="ARBA" id="ARBA00009726"/>
    </source>
</evidence>
<dbReference type="GO" id="GO:0140359">
    <property type="term" value="F:ABC-type transporter activity"/>
    <property type="evidence" value="ECO:0007669"/>
    <property type="project" value="InterPro"/>
</dbReference>
<feature type="transmembrane region" description="Helical" evidence="11">
    <location>
        <begin position="692"/>
        <end position="715"/>
    </location>
</feature>
<evidence type="ECO:0000256" key="1">
    <source>
        <dbReference type="ARBA" id="ARBA00004128"/>
    </source>
</evidence>
<feature type="domain" description="ABC transporter" evidence="12">
    <location>
        <begin position="421"/>
        <end position="650"/>
    </location>
</feature>
<feature type="domain" description="ABC transmembrane type-1" evidence="13">
    <location>
        <begin position="703"/>
        <end position="981"/>
    </location>
</feature>
<dbReference type="Pfam" id="PF00005">
    <property type="entry name" value="ABC_tran"/>
    <property type="match status" value="2"/>
</dbReference>
<dbReference type="Gene3D" id="1.20.1560.10">
    <property type="entry name" value="ABC transporter type 1, transmembrane domain"/>
    <property type="match status" value="2"/>
</dbReference>
<evidence type="ECO:0000256" key="5">
    <source>
        <dbReference type="ARBA" id="ARBA00022737"/>
    </source>
</evidence>
<feature type="domain" description="ABC transmembrane type-1" evidence="13">
    <location>
        <begin position="116"/>
        <end position="393"/>
    </location>
</feature>
<dbReference type="SUPFAM" id="SSF90123">
    <property type="entry name" value="ABC transporter transmembrane region"/>
    <property type="match status" value="2"/>
</dbReference>
<dbReference type="InterPro" id="IPR044726">
    <property type="entry name" value="ABCC_6TM_D2"/>
</dbReference>
<feature type="transmembrane region" description="Helical" evidence="11">
    <location>
        <begin position="111"/>
        <end position="137"/>
    </location>
</feature>
<evidence type="ECO:0000313" key="15">
    <source>
        <dbReference type="Proteomes" id="UP000486351"/>
    </source>
</evidence>
<comment type="subcellular location">
    <subcellularLocation>
        <location evidence="1">Vacuole membrane</location>
        <topology evidence="1">Multi-pass membrane protein</topology>
    </subcellularLocation>
</comment>
<keyword evidence="3" id="KW-0813">Transport</keyword>
<feature type="transmembrane region" description="Helical" evidence="11">
    <location>
        <begin position="934"/>
        <end position="950"/>
    </location>
</feature>
<dbReference type="InterPro" id="IPR011527">
    <property type="entry name" value="ABC1_TM_dom"/>
</dbReference>
<feature type="transmembrane region" description="Helical" evidence="11">
    <location>
        <begin position="328"/>
        <end position="346"/>
    </location>
</feature>
<dbReference type="PANTHER" id="PTHR24223">
    <property type="entry name" value="ATP-BINDING CASSETTE SUB-FAMILY C"/>
    <property type="match status" value="1"/>
</dbReference>
<evidence type="ECO:0000256" key="9">
    <source>
        <dbReference type="ARBA" id="ARBA00023136"/>
    </source>
</evidence>
<evidence type="ECO:0000256" key="4">
    <source>
        <dbReference type="ARBA" id="ARBA00022692"/>
    </source>
</evidence>
<keyword evidence="7" id="KW-0067">ATP-binding</keyword>
<dbReference type="FunFam" id="3.40.50.300:FF:003776">
    <property type="entry name" value="Uncharacterized protein"/>
    <property type="match status" value="1"/>
</dbReference>
<proteinExistence type="inferred from homology"/>
<feature type="transmembrane region" description="Helical" evidence="11">
    <location>
        <begin position="237"/>
        <end position="270"/>
    </location>
</feature>
<dbReference type="InterPro" id="IPR003439">
    <property type="entry name" value="ABC_transporter-like_ATP-bd"/>
</dbReference>
<dbReference type="FunFam" id="1.20.1560.10:FF:000063">
    <property type="entry name" value="Multidrug resistance protein ABC transporter"/>
    <property type="match status" value="1"/>
</dbReference>
<keyword evidence="8 11" id="KW-1133">Transmembrane helix</keyword>
<dbReference type="PROSITE" id="PS00211">
    <property type="entry name" value="ABC_TRANSPORTER_1"/>
    <property type="match status" value="1"/>
</dbReference>
<evidence type="ECO:0000256" key="10">
    <source>
        <dbReference type="SAM" id="MobiDB-lite"/>
    </source>
</evidence>
<dbReference type="GO" id="GO:0005774">
    <property type="term" value="C:vacuolar membrane"/>
    <property type="evidence" value="ECO:0007669"/>
    <property type="project" value="UniProtKB-SubCell"/>
</dbReference>
<evidence type="ECO:0000256" key="8">
    <source>
        <dbReference type="ARBA" id="ARBA00022989"/>
    </source>
</evidence>
<keyword evidence="9 11" id="KW-0472">Membrane</keyword>
<feature type="transmembrane region" description="Helical" evidence="11">
    <location>
        <begin position="352"/>
        <end position="374"/>
    </location>
</feature>
<comment type="similarity">
    <text evidence="2">Belongs to the ABC transporter superfamily. ABCC family. Conjugate transporter (TC 3.A.1.208) subfamily.</text>
</comment>
<dbReference type="InterPro" id="IPR044746">
    <property type="entry name" value="ABCC_6TM_D1"/>
</dbReference>
<evidence type="ECO:0000256" key="11">
    <source>
        <dbReference type="SAM" id="Phobius"/>
    </source>
</evidence>
<feature type="region of interest" description="Disordered" evidence="10">
    <location>
        <begin position="649"/>
        <end position="679"/>
    </location>
</feature>
<dbReference type="Gene3D" id="3.40.50.300">
    <property type="entry name" value="P-loop containing nucleotide triphosphate hydrolases"/>
    <property type="match status" value="2"/>
</dbReference>
<feature type="transmembrane region" description="Helical" evidence="11">
    <location>
        <begin position="149"/>
        <end position="166"/>
    </location>
</feature>
<dbReference type="PROSITE" id="PS50893">
    <property type="entry name" value="ABC_TRANSPORTER_2"/>
    <property type="match status" value="2"/>
</dbReference>
<sequence>MQSALSRSTKTKQPRYDTFFNINDNLDESKQRLHGVNSSTLSDASFLSRLFFSFANPVMNTGNLRQLNFEDLWELKGELRSAAALKEFVEHFERHDKSISKAMAAAYGAEFLRWGLAMLFSTACGLFAPVVLNHVISAFSEVDLDINDLSMWLGVFFVSRFVDAILSTQMNYALELVALRLTVTLKTLLFHKAMRRSFRTKNDPAAVEMSNLLTSDVNNVLWAAFQVNKLWVIPIQIVVAVWMLYVVIGLAAFAGLAVIAVSILASYFLAKFSGEAFVDLMRSKDDRLSVIKEVFTAIQIVKLNAWEGKFTEKIRAVRTIELSAVQRFLYIGAVNITILWSTPLAVSTVSFAVYTITMGKVLTAAKVFTAIALFNMLRDPLRDLPTVIQMFIQAKILIDRFTDFLSLDEFDPTNVTRDDPAQPADVMMAIEDGAFGWTKETALLNHVNLTVKQGDLVVVHGSVGSGKSSLCSALLGEMNKLTGNVFVRGRVAYYSQETWIQNMTIRENILFGLPYAKEKYSRVIAACGLLPDLQQFPGGDATEIGQKGVNLSGGQKARVCLARACYSDADILLLDSPLAAVDAIVQSQIFGDCICNLLADKTVVLVTHSADIIASEAANVKVLVEGGKLMATRHDVALPRCSYTLRVSPRSLKDDGSHDGESNAKKDKDAGRLIDDEEREEGRVSKEVFSNYFDSLGGVKVCIFLFMVQTLWQVFQIGSDLWLSHWTGQKNGSYNPDDTAYNVKVYAWLGAGTAIMVLVRTATVAVVGLQASRQLFDNMTVSLLRAPLRFFDANPIGRIVNRYGDDMSAVDFMIPFAYGSFLAMFFFTVCQLATAVYTMNFLGALIIPLIWMYVKIANFYLAPSREISRLWKVSSSPVLSHVAQSEEGVVVIRAFGHDTIGRMVTENFIRNDVNSKCWFSETVTQQWFQVRMQLIGSGVIFVVVSGLVYLRDFLSPGLVGLAFTYALSVDSGLASLVQCWSWVEIQMVSPERILEYGSIPAEGSQRPLVIEPDASWPRSSTVQFQDVVFSYKQGGKPVLKGLSFDIRNNEKIGIVGRTGAGMSSLIMALFRINELVSGRILIDGVDIATMPLRTLRSNLSIIPQSPVLFKGSLRAYMDPFDEFTDADIWSALEKVDMKTQVSALEGQLAYELSENGENFSVGERQMLCMARALLTRSRIVVMDEATASIDHATEKKLQEMIKRDFQDATVLTIAHRLGTVLDSDRIMVLSDGRVVEFDSPRSLVKGGSGVFYELAKEGGWLPSLQH</sequence>
<reference evidence="14 15" key="1">
    <citation type="submission" date="2018-09" db="EMBL/GenBank/DDBJ databases">
        <title>Genomic investigation of the strawberry pathogen Phytophthora fragariae indicates pathogenicity is determined by transcriptional variation in three key races.</title>
        <authorList>
            <person name="Adams T.M."/>
            <person name="Armitage A.D."/>
            <person name="Sobczyk M.K."/>
            <person name="Bates H.J."/>
            <person name="Dunwell J.M."/>
            <person name="Nellist C.F."/>
            <person name="Harrison R.J."/>
        </authorList>
    </citation>
    <scope>NUCLEOTIDE SEQUENCE [LARGE SCALE GENOMIC DNA]</scope>
    <source>
        <strain evidence="14 15">NOV-77</strain>
    </source>
</reference>
<protein>
    <submittedName>
        <fullName evidence="14">Multidrug resistance-associated protein 1</fullName>
    </submittedName>
</protein>
<feature type="transmembrane region" description="Helical" evidence="11">
    <location>
        <begin position="841"/>
        <end position="862"/>
    </location>
</feature>
<dbReference type="AlphaFoldDB" id="A0A6G0RJY1"/>
<dbReference type="SMART" id="SM00382">
    <property type="entry name" value="AAA"/>
    <property type="match status" value="2"/>
</dbReference>
<dbReference type="InterPro" id="IPR050173">
    <property type="entry name" value="ABC_transporter_C-like"/>
</dbReference>
<evidence type="ECO:0000313" key="14">
    <source>
        <dbReference type="EMBL" id="KAE9335539.1"/>
    </source>
</evidence>
<dbReference type="CDD" id="cd18580">
    <property type="entry name" value="ABC_6TM_ABCC_D2"/>
    <property type="match status" value="1"/>
</dbReference>
<dbReference type="EMBL" id="QXFY01000792">
    <property type="protein sequence ID" value="KAE9335539.1"/>
    <property type="molecule type" value="Genomic_DNA"/>
</dbReference>
<dbReference type="FunFam" id="3.40.50.300:FF:000610">
    <property type="entry name" value="Multidrug resistance-associated ABC transporter"/>
    <property type="match status" value="1"/>
</dbReference>
<dbReference type="CDD" id="cd03250">
    <property type="entry name" value="ABCC_MRP_domain1"/>
    <property type="match status" value="1"/>
</dbReference>
<name>A0A6G0RJY1_9STRA</name>
<evidence type="ECO:0000256" key="7">
    <source>
        <dbReference type="ARBA" id="ARBA00022840"/>
    </source>
</evidence>